<dbReference type="Gene3D" id="3.40.50.1820">
    <property type="entry name" value="alpha/beta hydrolase"/>
    <property type="match status" value="1"/>
</dbReference>
<dbReference type="InterPro" id="IPR029058">
    <property type="entry name" value="AB_hydrolase_fold"/>
</dbReference>
<dbReference type="InterPro" id="IPR011659">
    <property type="entry name" value="WD40"/>
</dbReference>
<dbReference type="Proteomes" id="UP000830835">
    <property type="component" value="Unassembled WGS sequence"/>
</dbReference>
<feature type="domain" description="Peptidase S9 prolyl oligopeptidase catalytic" evidence="1">
    <location>
        <begin position="424"/>
        <end position="627"/>
    </location>
</feature>
<dbReference type="PANTHER" id="PTHR43056">
    <property type="entry name" value="PEPTIDASE S9 PROLYL OLIGOPEPTIDASE"/>
    <property type="match status" value="1"/>
</dbReference>
<accession>A0ABT0CDY2</accession>
<reference evidence="2" key="1">
    <citation type="submission" date="2021-02" db="EMBL/GenBank/DDBJ databases">
        <title>The CRISPR/cas machinery reduction and long-range gene transfer in the hot spring cyanobacterium Synechococcus.</title>
        <authorList>
            <person name="Dvorak P."/>
            <person name="Jahodarova E."/>
            <person name="Hasler P."/>
            <person name="Poulickova A."/>
        </authorList>
    </citation>
    <scope>NUCLEOTIDE SEQUENCE</scope>
    <source>
        <strain evidence="2">Rupite</strain>
    </source>
</reference>
<organism evidence="2 3">
    <name type="scientific">Thermostichus vulcanus str. 'Rupite'</name>
    <dbReference type="NCBI Taxonomy" id="2813851"/>
    <lineage>
        <taxon>Bacteria</taxon>
        <taxon>Bacillati</taxon>
        <taxon>Cyanobacteriota</taxon>
        <taxon>Cyanophyceae</taxon>
        <taxon>Thermostichales</taxon>
        <taxon>Thermostichaceae</taxon>
        <taxon>Thermostichus</taxon>
    </lineage>
</organism>
<keyword evidence="3" id="KW-1185">Reference proteome</keyword>
<evidence type="ECO:0000313" key="2">
    <source>
        <dbReference type="EMBL" id="MCJ2543998.1"/>
    </source>
</evidence>
<sequence>MVEQASYGSWRSPITSDLVVAGSLRLGQAHWDQGNLYWTEGRPQEEGRNVLIRRSTDGILTELTPAPFNVRTRVHEYGGGAYWVSEGIVYFCNFADQRLYRLIPGSDPQPLTEAGPYRYADGVVDRVRRRILCVREDHSQGGEPQNTLVSIDLESGSQQILTSGHDFYANPRLSPDGQALVWLTWDHPQMPWDGTELWWAAVAPDGTLGDPQKVAGGRNESIFQPQWSPQGILYFVSDRSGWWNLYRWDPSQPEPVQPLCPMEAEFGEPQWVFGMSTYGFCGDGRLLARYEQDGLSHLAYLDPDSGQLQGIPLPYTQISGLQVSGEQAVFLAGSPTESVALVCLELRSGQVQVLARSNSWVVDPGYVSIPETIAFPTGADAVAYAFFYPPQNQDFVAPPGEKPPLLVKSHGGPTGATAAVLNLGIQYWTSRGIAVLDVNYRGSTGYGRAYRDALKGKWGLVDVEDCIYGAKFLADQGKVDGERLMIDGGSAGGYTTLAALTFHDTFKAGASYYGVSDLEALAQDTHKFESRYLDGLIGPYPERQDLYRARSPIHHLDRLNCPVIFFQGLEDAIVPPNQAEAMVEALRAKGLPVAYVPFEGEQHGFRQAANIKRALEAELYFYAQVLGFALAEEIEPVAIDNLVVHRKSC</sequence>
<evidence type="ECO:0000313" key="3">
    <source>
        <dbReference type="Proteomes" id="UP000830835"/>
    </source>
</evidence>
<dbReference type="Pfam" id="PF00326">
    <property type="entry name" value="Peptidase_S9"/>
    <property type="match status" value="1"/>
</dbReference>
<dbReference type="InterPro" id="IPR011042">
    <property type="entry name" value="6-blade_b-propeller_TolB-like"/>
</dbReference>
<dbReference type="PANTHER" id="PTHR43056:SF5">
    <property type="entry name" value="PEPTIDASE S9 PROLYL OLIGOPEPTIDASE CATALYTIC DOMAIN-CONTAINING PROTEIN"/>
    <property type="match status" value="1"/>
</dbReference>
<dbReference type="RefSeq" id="WP_244352123.1">
    <property type="nucleotide sequence ID" value="NZ_JAFIRA010000043.1"/>
</dbReference>
<dbReference type="Gene3D" id="2.120.10.30">
    <property type="entry name" value="TolB, C-terminal domain"/>
    <property type="match status" value="1"/>
</dbReference>
<dbReference type="EMBL" id="JAFIRA010000043">
    <property type="protein sequence ID" value="MCJ2543998.1"/>
    <property type="molecule type" value="Genomic_DNA"/>
</dbReference>
<name>A0ABT0CDY2_THEVL</name>
<comment type="caution">
    <text evidence="2">The sequence shown here is derived from an EMBL/GenBank/DDBJ whole genome shotgun (WGS) entry which is preliminary data.</text>
</comment>
<dbReference type="InterPro" id="IPR001375">
    <property type="entry name" value="Peptidase_S9_cat"/>
</dbReference>
<dbReference type="SUPFAM" id="SSF82171">
    <property type="entry name" value="DPP6 N-terminal domain-like"/>
    <property type="match status" value="1"/>
</dbReference>
<proteinExistence type="predicted"/>
<gene>
    <name evidence="2" type="ORF">JX360_13980</name>
</gene>
<evidence type="ECO:0000259" key="1">
    <source>
        <dbReference type="Pfam" id="PF00326"/>
    </source>
</evidence>
<dbReference type="SUPFAM" id="SSF53474">
    <property type="entry name" value="alpha/beta-Hydrolases"/>
    <property type="match status" value="1"/>
</dbReference>
<protein>
    <submittedName>
        <fullName evidence="2">S9 family peptidase</fullName>
    </submittedName>
</protein>
<dbReference type="Pfam" id="PF07676">
    <property type="entry name" value="PD40"/>
    <property type="match status" value="1"/>
</dbReference>
<dbReference type="InterPro" id="IPR050585">
    <property type="entry name" value="Xaa-Pro_dipeptidyl-ppase/CocE"/>
</dbReference>